<feature type="region of interest" description="Disordered" evidence="4">
    <location>
        <begin position="472"/>
        <end position="515"/>
    </location>
</feature>
<dbReference type="PROSITE" id="PS00678">
    <property type="entry name" value="WD_REPEATS_1"/>
    <property type="match status" value="1"/>
</dbReference>
<organism evidence="5 6">
    <name type="scientific">Monosiga brevicollis</name>
    <name type="common">Choanoflagellate</name>
    <dbReference type="NCBI Taxonomy" id="81824"/>
    <lineage>
        <taxon>Eukaryota</taxon>
        <taxon>Choanoflagellata</taxon>
        <taxon>Craspedida</taxon>
        <taxon>Salpingoecidae</taxon>
        <taxon>Monosiga</taxon>
    </lineage>
</organism>
<dbReference type="InParanoid" id="A9VC20"/>
<dbReference type="SMART" id="SM00320">
    <property type="entry name" value="WD40"/>
    <property type="match status" value="5"/>
</dbReference>
<dbReference type="Proteomes" id="UP000001357">
    <property type="component" value="Unassembled WGS sequence"/>
</dbReference>
<dbReference type="SUPFAM" id="SSF50978">
    <property type="entry name" value="WD40 repeat-like"/>
    <property type="match status" value="2"/>
</dbReference>
<dbReference type="PANTHER" id="PTHR44525">
    <property type="entry name" value="WD REPEAT-CONTAINING PROTEIN 27"/>
    <property type="match status" value="1"/>
</dbReference>
<gene>
    <name evidence="5" type="ORF">MONBRDRAFT_39075</name>
</gene>
<accession>A9VC20</accession>
<dbReference type="STRING" id="81824.A9VC20"/>
<dbReference type="RefSeq" id="XP_001750289.1">
    <property type="nucleotide sequence ID" value="XM_001750237.1"/>
</dbReference>
<dbReference type="InterPro" id="IPR015943">
    <property type="entry name" value="WD40/YVTN_repeat-like_dom_sf"/>
</dbReference>
<dbReference type="InterPro" id="IPR036322">
    <property type="entry name" value="WD40_repeat_dom_sf"/>
</dbReference>
<evidence type="ECO:0000256" key="3">
    <source>
        <dbReference type="PROSITE-ProRule" id="PRU00221"/>
    </source>
</evidence>
<proteinExistence type="predicted"/>
<dbReference type="Gene3D" id="2.130.10.10">
    <property type="entry name" value="YVTN repeat-like/Quinoprotein amine dehydrogenase"/>
    <property type="match status" value="2"/>
</dbReference>
<evidence type="ECO:0000313" key="6">
    <source>
        <dbReference type="Proteomes" id="UP000001357"/>
    </source>
</evidence>
<dbReference type="FunCoup" id="A9VC20">
    <property type="interactions" value="101"/>
</dbReference>
<keyword evidence="6" id="KW-1185">Reference proteome</keyword>
<dbReference type="InterPro" id="IPR042411">
    <property type="entry name" value="WDR27"/>
</dbReference>
<evidence type="ECO:0000256" key="2">
    <source>
        <dbReference type="ARBA" id="ARBA00022737"/>
    </source>
</evidence>
<dbReference type="KEGG" id="mbr:MONBRDRAFT_39075"/>
<evidence type="ECO:0000313" key="5">
    <source>
        <dbReference type="EMBL" id="EDQ84948.1"/>
    </source>
</evidence>
<dbReference type="PROSITE" id="PS50082">
    <property type="entry name" value="WD_REPEATS_2"/>
    <property type="match status" value="1"/>
</dbReference>
<evidence type="ECO:0000256" key="4">
    <source>
        <dbReference type="SAM" id="MobiDB-lite"/>
    </source>
</evidence>
<name>A9VC20_MONBE</name>
<feature type="region of interest" description="Disordered" evidence="4">
    <location>
        <begin position="432"/>
        <end position="452"/>
    </location>
</feature>
<keyword evidence="1 3" id="KW-0853">WD repeat</keyword>
<dbReference type="OMA" id="WAREEDW"/>
<dbReference type="AlphaFoldDB" id="A9VC20"/>
<protein>
    <submittedName>
        <fullName evidence="5">Uncharacterized protein</fullName>
    </submittedName>
</protein>
<dbReference type="GeneID" id="5895501"/>
<feature type="repeat" description="WD" evidence="3">
    <location>
        <begin position="54"/>
        <end position="99"/>
    </location>
</feature>
<evidence type="ECO:0000256" key="1">
    <source>
        <dbReference type="ARBA" id="ARBA00022574"/>
    </source>
</evidence>
<reference evidence="5 6" key="1">
    <citation type="journal article" date="2008" name="Nature">
        <title>The genome of the choanoflagellate Monosiga brevicollis and the origin of metazoans.</title>
        <authorList>
            <consortium name="JGI Sequencing"/>
            <person name="King N."/>
            <person name="Westbrook M.J."/>
            <person name="Young S.L."/>
            <person name="Kuo A."/>
            <person name="Abedin M."/>
            <person name="Chapman J."/>
            <person name="Fairclough S."/>
            <person name="Hellsten U."/>
            <person name="Isogai Y."/>
            <person name="Letunic I."/>
            <person name="Marr M."/>
            <person name="Pincus D."/>
            <person name="Putnam N."/>
            <person name="Rokas A."/>
            <person name="Wright K.J."/>
            <person name="Zuzow R."/>
            <person name="Dirks W."/>
            <person name="Good M."/>
            <person name="Goodstein D."/>
            <person name="Lemons D."/>
            <person name="Li W."/>
            <person name="Lyons J.B."/>
            <person name="Morris A."/>
            <person name="Nichols S."/>
            <person name="Richter D.J."/>
            <person name="Salamov A."/>
            <person name="Bork P."/>
            <person name="Lim W.A."/>
            <person name="Manning G."/>
            <person name="Miller W.T."/>
            <person name="McGinnis W."/>
            <person name="Shapiro H."/>
            <person name="Tjian R."/>
            <person name="Grigoriev I.V."/>
            <person name="Rokhsar D."/>
        </authorList>
    </citation>
    <scope>NUCLEOTIDE SEQUENCE [LARGE SCALE GENOMIC DNA]</scope>
    <source>
        <strain evidence="6">MX1 / ATCC 50154</strain>
    </source>
</reference>
<dbReference type="eggNOG" id="KOG0266">
    <property type="taxonomic scope" value="Eukaryota"/>
</dbReference>
<keyword evidence="2" id="KW-0677">Repeat</keyword>
<dbReference type="PANTHER" id="PTHR44525:SF1">
    <property type="entry name" value="WD REPEAT-CONTAINING PROTEIN 27"/>
    <property type="match status" value="1"/>
</dbReference>
<dbReference type="Pfam" id="PF00400">
    <property type="entry name" value="WD40"/>
    <property type="match status" value="2"/>
</dbReference>
<sequence length="1017" mass="109949">MQLQVAVRGQERTARSVAHVQLAIAASGWTCLPSPHDGEDAVVRDAEGTQHALLTGHAAPVRAAAFCEPPRARTPLLVATASDRTVLLWNLQTGGCVRVADDLGAPEWLAFNVAGEALVVCAGREAYVFRVAPSGPAELACVLEHGAGVFAAVFLSWCSDLLVTCGEERRLALWDVRLATLVHQTSIVSSAPLASLALRPSTQSLVAADCCGRLFFFNGADGSGLRSTGDLDVRQHVQRHEAQRLARERQAQSMAQSQLSTATRASVLPKWKSGSVGPAANTAADFDNGAGGLTLADDDLQVLAMSVVPWTRDTGATPNAAGVDAQTDSLAAAFLRDIGGLTLDHQSDPGIHQQDLLLLCLPSLMAVLNLDALTMDVVVRWPDLNPDLPACLAAAALAPVESGLESIPAVFGAAFAREVSVVQLTCDAELKGTGSSGAGAQSNGRGTNGTGLAGDNRITSLAMMARGELAADSPLRASMQPKAKAVESGRRAKRGPASTSRGRARGQGRGGIRDQPLTFGHGIKSSGLSFVLAVTQPGKARHVHAGLTLPYLKIFDVWVGYGSEAPRKMFVPQTRPKRPHGVSRLAFSVDGAHFAAAVSDYAVRAFRSPLGRGREPRIFLGHNGQNFRHLQFYYMDKFLLAAHGNVVTLFKYYIDPKGALAYHVSDDSRLVCDCADQSQTGTQALTAAAAINSFHSHLVFAAGTDRSLTVFDMNKACTARVYTQANAKAPHRIVLNEGSSFTTQSPDAYNLFATASVLDGIALWDLRTDRCVRRFTSHVSRAHPTGFAWRPDGMYLAAGSEDRCAYIYDIRMLILKIAAEAGAPGLGDVRQPWFWAIVAVTYIIYLIEVGCSNHGSYVRNKLTPAAVQAHVARTHRTPPTIQFSIQHCSRHFFLIMILWGCIPAYRLHPARSYDLTQVHMSLNVNFQPQALQRYNATKNHFIRSNHRDIHYDFHEPKTVAGWISRCLCVRETAEMPCSGNHSVYWLFSLVGLSFPVRVHFSSFTGKYRYVFSKMLLD</sequence>
<dbReference type="InterPro" id="IPR001680">
    <property type="entry name" value="WD40_rpt"/>
</dbReference>
<dbReference type="InterPro" id="IPR019775">
    <property type="entry name" value="WD40_repeat_CS"/>
</dbReference>
<dbReference type="EMBL" id="CH991579">
    <property type="protein sequence ID" value="EDQ84948.1"/>
    <property type="molecule type" value="Genomic_DNA"/>
</dbReference>